<protein>
    <submittedName>
        <fullName evidence="1">Uncharacterized protein</fullName>
    </submittedName>
</protein>
<organism evidence="1">
    <name type="scientific">Rhizophagus irregularis (strain DAOM 181602 / DAOM 197198 / MUCL 43194)</name>
    <name type="common">Arbuscular mycorrhizal fungus</name>
    <name type="synonym">Glomus intraradices</name>
    <dbReference type="NCBI Taxonomy" id="747089"/>
    <lineage>
        <taxon>Eukaryota</taxon>
        <taxon>Fungi</taxon>
        <taxon>Fungi incertae sedis</taxon>
        <taxon>Mucoromycota</taxon>
        <taxon>Glomeromycotina</taxon>
        <taxon>Glomeromycetes</taxon>
        <taxon>Glomerales</taxon>
        <taxon>Glomeraceae</taxon>
        <taxon>Rhizophagus</taxon>
    </lineage>
</organism>
<proteinExistence type="predicted"/>
<dbReference type="HOGENOM" id="CLU_3107591_0_0_1"/>
<sequence>MTLLLELFNLMVIKIQNPLAFEVSVSIDPISSPIGFQNPTCNFKLMQYNLV</sequence>
<accession>U9TAE9</accession>
<dbReference type="AlphaFoldDB" id="U9TAE9"/>
<reference evidence="1" key="1">
    <citation type="submission" date="2013-07" db="EMBL/GenBank/DDBJ databases">
        <title>The genome of an arbuscular mycorrhizal fungus provides insights into the evolution of the oldest plant symbiosis.</title>
        <authorList>
            <consortium name="DOE Joint Genome Institute"/>
            <person name="Tisserant E."/>
            <person name="Malbreil M."/>
            <person name="Kuo A."/>
            <person name="Kohler A."/>
            <person name="Symeonidi A."/>
            <person name="Balestrini R."/>
            <person name="Charron P."/>
            <person name="Duensing N."/>
            <person name="Frei-dit-Frey N."/>
            <person name="Gianinazzi-Pearson V."/>
            <person name="Gilbert B."/>
            <person name="Handa Y."/>
            <person name="Hijri M."/>
            <person name="Kaul R."/>
            <person name="Kawaguchi M."/>
            <person name="Krajinski F."/>
            <person name="Lammers P."/>
            <person name="Lapierre D."/>
            <person name="Masclaux F.G."/>
            <person name="Murat C."/>
            <person name="Morin E."/>
            <person name="Ndikumana S."/>
            <person name="Pagni M."/>
            <person name="Petitpierre D."/>
            <person name="Requena N."/>
            <person name="Rosikiewicz P."/>
            <person name="Riley R."/>
            <person name="Saito K."/>
            <person name="San Clemente H."/>
            <person name="Shapiro H."/>
            <person name="van Tuinen D."/>
            <person name="Becard G."/>
            <person name="Bonfante P."/>
            <person name="Paszkowski U."/>
            <person name="Shachar-Hill Y."/>
            <person name="Young J.P."/>
            <person name="Sanders I.R."/>
            <person name="Henrissat B."/>
            <person name="Rensing S.A."/>
            <person name="Grigoriev I.V."/>
            <person name="Corradi N."/>
            <person name="Roux C."/>
            <person name="Martin F."/>
        </authorList>
    </citation>
    <scope>NUCLEOTIDE SEQUENCE</scope>
    <source>
        <strain evidence="1">DAOM 197198</strain>
    </source>
</reference>
<evidence type="ECO:0000313" key="1">
    <source>
        <dbReference type="EMBL" id="ESA05100.1"/>
    </source>
</evidence>
<gene>
    <name evidence="1" type="ORF">GLOINDRAFT_35967</name>
</gene>
<dbReference type="EMBL" id="KI293482">
    <property type="protein sequence ID" value="ESA05100.1"/>
    <property type="molecule type" value="Genomic_DNA"/>
</dbReference>
<name>U9TAE9_RHIID</name>